<evidence type="ECO:0000256" key="2">
    <source>
        <dbReference type="ARBA" id="ARBA00022490"/>
    </source>
</evidence>
<feature type="binding site" evidence="13">
    <location>
        <position position="69"/>
    </location>
    <ligand>
        <name>Mg(2+)</name>
        <dbReference type="ChEBI" id="CHEBI:18420"/>
        <label>2</label>
    </ligand>
</feature>
<evidence type="ECO:0000256" key="13">
    <source>
        <dbReference type="HAMAP-Rule" id="MF_00034"/>
    </source>
</evidence>
<accession>A0A517R3Q3</accession>
<feature type="active site" evidence="13">
    <location>
        <position position="9"/>
    </location>
</feature>
<keyword evidence="6 13" id="KW-0227">DNA damage</keyword>
<evidence type="ECO:0000256" key="11">
    <source>
        <dbReference type="ARBA" id="ARBA00023204"/>
    </source>
</evidence>
<keyword evidence="11 13" id="KW-0234">DNA repair</keyword>
<comment type="similarity">
    <text evidence="1 13">Belongs to the RuvC family.</text>
</comment>
<dbReference type="InterPro" id="IPR012337">
    <property type="entry name" value="RNaseH-like_sf"/>
</dbReference>
<evidence type="ECO:0000256" key="6">
    <source>
        <dbReference type="ARBA" id="ARBA00022763"/>
    </source>
</evidence>
<keyword evidence="3 13" id="KW-0540">Nuclease</keyword>
<evidence type="ECO:0000256" key="4">
    <source>
        <dbReference type="ARBA" id="ARBA00022723"/>
    </source>
</evidence>
<evidence type="ECO:0000256" key="1">
    <source>
        <dbReference type="ARBA" id="ARBA00009518"/>
    </source>
</evidence>
<comment type="catalytic activity">
    <reaction evidence="12 13">
        <text>Endonucleolytic cleavage at a junction such as a reciprocal single-stranded crossover between two homologous DNA duplexes (Holliday junction).</text>
        <dbReference type="EC" id="3.1.21.10"/>
    </reaction>
</comment>
<proteinExistence type="inferred from homology"/>
<dbReference type="OrthoDB" id="9805499at2"/>
<dbReference type="GO" id="GO:0000287">
    <property type="term" value="F:magnesium ion binding"/>
    <property type="evidence" value="ECO:0007669"/>
    <property type="project" value="UniProtKB-UniRule"/>
</dbReference>
<keyword evidence="10 13" id="KW-0233">DNA recombination</keyword>
<dbReference type="GO" id="GO:0005737">
    <property type="term" value="C:cytoplasm"/>
    <property type="evidence" value="ECO:0007669"/>
    <property type="project" value="UniProtKB-SubCell"/>
</dbReference>
<sequence>MGERILGIDPGLQRTGYAIIERTPRGPRLDEGGVVRSNPADSLVDRVTEIASGIEEILTECRPDRVALEQVFSHGRFPKTAILMSHARGAILAAIGRSKTPLSHYTPTQVKRTLTGSGRAPKEQMQDAIMRELQLKAILEPHDVADAAAMALCGYYDSANEIALRPSHKSPT</sequence>
<organism evidence="15 16">
    <name type="scientific">Stratiformator vulcanicus</name>
    <dbReference type="NCBI Taxonomy" id="2527980"/>
    <lineage>
        <taxon>Bacteria</taxon>
        <taxon>Pseudomonadati</taxon>
        <taxon>Planctomycetota</taxon>
        <taxon>Planctomycetia</taxon>
        <taxon>Planctomycetales</taxon>
        <taxon>Planctomycetaceae</taxon>
        <taxon>Stratiformator</taxon>
    </lineage>
</organism>
<evidence type="ECO:0000313" key="16">
    <source>
        <dbReference type="Proteomes" id="UP000317318"/>
    </source>
</evidence>
<keyword evidence="2 13" id="KW-0963">Cytoplasm</keyword>
<dbReference type="Pfam" id="PF02075">
    <property type="entry name" value="RuvC"/>
    <property type="match status" value="1"/>
</dbReference>
<dbReference type="SUPFAM" id="SSF53098">
    <property type="entry name" value="Ribonuclease H-like"/>
    <property type="match status" value="1"/>
</dbReference>
<evidence type="ECO:0000256" key="8">
    <source>
        <dbReference type="ARBA" id="ARBA00022842"/>
    </source>
</evidence>
<dbReference type="FunFam" id="3.30.420.10:FF:000002">
    <property type="entry name" value="Crossover junction endodeoxyribonuclease RuvC"/>
    <property type="match status" value="1"/>
</dbReference>
<gene>
    <name evidence="13 15" type="primary">ruvC</name>
    <name evidence="15" type="ORF">Pan189_29190</name>
</gene>
<dbReference type="GO" id="GO:0006310">
    <property type="term" value="P:DNA recombination"/>
    <property type="evidence" value="ECO:0007669"/>
    <property type="project" value="UniProtKB-UniRule"/>
</dbReference>
<evidence type="ECO:0000313" key="15">
    <source>
        <dbReference type="EMBL" id="QDT38525.1"/>
    </source>
</evidence>
<dbReference type="AlphaFoldDB" id="A0A517R3Q3"/>
<reference evidence="15 16" key="1">
    <citation type="submission" date="2019-02" db="EMBL/GenBank/DDBJ databases">
        <title>Deep-cultivation of Planctomycetes and their phenomic and genomic characterization uncovers novel biology.</title>
        <authorList>
            <person name="Wiegand S."/>
            <person name="Jogler M."/>
            <person name="Boedeker C."/>
            <person name="Pinto D."/>
            <person name="Vollmers J."/>
            <person name="Rivas-Marin E."/>
            <person name="Kohn T."/>
            <person name="Peeters S.H."/>
            <person name="Heuer A."/>
            <person name="Rast P."/>
            <person name="Oberbeckmann S."/>
            <person name="Bunk B."/>
            <person name="Jeske O."/>
            <person name="Meyerdierks A."/>
            <person name="Storesund J.E."/>
            <person name="Kallscheuer N."/>
            <person name="Luecker S."/>
            <person name="Lage O.M."/>
            <person name="Pohl T."/>
            <person name="Merkel B.J."/>
            <person name="Hornburger P."/>
            <person name="Mueller R.-W."/>
            <person name="Bruemmer F."/>
            <person name="Labrenz M."/>
            <person name="Spormann A.M."/>
            <person name="Op den Camp H."/>
            <person name="Overmann J."/>
            <person name="Amann R."/>
            <person name="Jetten M.S.M."/>
            <person name="Mascher T."/>
            <person name="Medema M.H."/>
            <person name="Devos D.P."/>
            <person name="Kaster A.-K."/>
            <person name="Ovreas L."/>
            <person name="Rohde M."/>
            <person name="Galperin M.Y."/>
            <person name="Jogler C."/>
        </authorList>
    </citation>
    <scope>NUCLEOTIDE SEQUENCE [LARGE SCALE GENOMIC DNA]</scope>
    <source>
        <strain evidence="15 16">Pan189</strain>
    </source>
</reference>
<evidence type="ECO:0000256" key="12">
    <source>
        <dbReference type="ARBA" id="ARBA00029354"/>
    </source>
</evidence>
<comment type="subcellular location">
    <subcellularLocation>
        <location evidence="13">Cytoplasm</location>
    </subcellularLocation>
</comment>
<dbReference type="GO" id="GO:0003677">
    <property type="term" value="F:DNA binding"/>
    <property type="evidence" value="ECO:0007669"/>
    <property type="project" value="UniProtKB-KW"/>
</dbReference>
<dbReference type="GO" id="GO:0006281">
    <property type="term" value="P:DNA repair"/>
    <property type="evidence" value="ECO:0007669"/>
    <property type="project" value="UniProtKB-UniRule"/>
</dbReference>
<comment type="cofactor">
    <cofactor evidence="13">
        <name>Mg(2+)</name>
        <dbReference type="ChEBI" id="CHEBI:18420"/>
    </cofactor>
    <text evidence="13">Binds 2 Mg(2+) ion per subunit.</text>
</comment>
<feature type="active site" evidence="13">
    <location>
        <position position="143"/>
    </location>
</feature>
<dbReference type="EC" id="3.1.21.10" evidence="13 14"/>
<evidence type="ECO:0000256" key="5">
    <source>
        <dbReference type="ARBA" id="ARBA00022759"/>
    </source>
</evidence>
<dbReference type="PRINTS" id="PR00696">
    <property type="entry name" value="RSOLVASERUVC"/>
</dbReference>
<dbReference type="InterPro" id="IPR002176">
    <property type="entry name" value="X-over_junc_endoDNase_RuvC"/>
</dbReference>
<keyword evidence="16" id="KW-1185">Reference proteome</keyword>
<comment type="subunit">
    <text evidence="13">Homodimer which binds Holliday junction (HJ) DNA. The HJ becomes 2-fold symmetrical on binding to RuvC with unstacked arms; it has a different conformation from HJ DNA in complex with RuvA. In the full resolvosome a probable DNA-RuvA(4)-RuvB(12)-RuvC(2) complex forms which resolves the HJ.</text>
</comment>
<dbReference type="RefSeq" id="WP_145364626.1">
    <property type="nucleotide sequence ID" value="NZ_CP036268.1"/>
</dbReference>
<evidence type="ECO:0000256" key="10">
    <source>
        <dbReference type="ARBA" id="ARBA00023172"/>
    </source>
</evidence>
<keyword evidence="9 13" id="KW-0238">DNA-binding</keyword>
<comment type="function">
    <text evidence="13">The RuvA-RuvB-RuvC complex processes Holliday junction (HJ) DNA during genetic recombination and DNA repair. Endonuclease that resolves HJ intermediates. Cleaves cruciform DNA by making single-stranded nicks across the HJ at symmetrical positions within the homologous arms, yielding a 5'-phosphate and a 3'-hydroxyl group; requires a central core of homology in the junction. The consensus cleavage sequence is 5'-(A/T)TT(C/G)-3'. Cleavage occurs on the 3'-side of the TT dinucleotide at the point of strand exchange. HJ branch migration catalyzed by RuvA-RuvB allows RuvC to scan DNA until it finds its consensus sequence, where it cleaves and resolves the cruciform DNA.</text>
</comment>
<dbReference type="InterPro" id="IPR020563">
    <property type="entry name" value="X-over_junc_endoDNase_Mg_BS"/>
</dbReference>
<keyword evidence="4 13" id="KW-0479">Metal-binding</keyword>
<dbReference type="CDD" id="cd16962">
    <property type="entry name" value="RuvC"/>
    <property type="match status" value="1"/>
</dbReference>
<protein>
    <recommendedName>
        <fullName evidence="13 14">Crossover junction endodeoxyribonuclease RuvC</fullName>
        <ecNumber evidence="13 14">3.1.21.10</ecNumber>
    </recommendedName>
    <alternativeName>
        <fullName evidence="13">Holliday junction nuclease RuvC</fullName>
    </alternativeName>
    <alternativeName>
        <fullName evidence="13">Holliday junction resolvase RuvC</fullName>
    </alternativeName>
</protein>
<feature type="binding site" evidence="13">
    <location>
        <position position="143"/>
    </location>
    <ligand>
        <name>Mg(2+)</name>
        <dbReference type="ChEBI" id="CHEBI:18420"/>
        <label>1</label>
    </ligand>
</feature>
<keyword evidence="7 13" id="KW-0378">Hydrolase</keyword>
<dbReference type="InterPro" id="IPR036397">
    <property type="entry name" value="RNaseH_sf"/>
</dbReference>
<dbReference type="HAMAP" id="MF_00034">
    <property type="entry name" value="RuvC"/>
    <property type="match status" value="1"/>
</dbReference>
<dbReference type="Proteomes" id="UP000317318">
    <property type="component" value="Chromosome"/>
</dbReference>
<evidence type="ECO:0000256" key="7">
    <source>
        <dbReference type="ARBA" id="ARBA00022801"/>
    </source>
</evidence>
<evidence type="ECO:0000256" key="9">
    <source>
        <dbReference type="ARBA" id="ARBA00023125"/>
    </source>
</evidence>
<feature type="binding site" evidence="13">
    <location>
        <position position="9"/>
    </location>
    <ligand>
        <name>Mg(2+)</name>
        <dbReference type="ChEBI" id="CHEBI:18420"/>
        <label>1</label>
    </ligand>
</feature>
<dbReference type="NCBIfam" id="TIGR00228">
    <property type="entry name" value="ruvC"/>
    <property type="match status" value="1"/>
</dbReference>
<evidence type="ECO:0000256" key="3">
    <source>
        <dbReference type="ARBA" id="ARBA00022722"/>
    </source>
</evidence>
<dbReference type="GO" id="GO:0048476">
    <property type="term" value="C:Holliday junction resolvase complex"/>
    <property type="evidence" value="ECO:0007669"/>
    <property type="project" value="UniProtKB-UniRule"/>
</dbReference>
<keyword evidence="5 13" id="KW-0255">Endonuclease</keyword>
<dbReference type="Gene3D" id="3.30.420.10">
    <property type="entry name" value="Ribonuclease H-like superfamily/Ribonuclease H"/>
    <property type="match status" value="1"/>
</dbReference>
<evidence type="ECO:0000256" key="14">
    <source>
        <dbReference type="NCBIfam" id="TIGR00228"/>
    </source>
</evidence>
<dbReference type="GO" id="GO:0008821">
    <property type="term" value="F:crossover junction DNA endonuclease activity"/>
    <property type="evidence" value="ECO:0007669"/>
    <property type="project" value="UniProtKB-UniRule"/>
</dbReference>
<keyword evidence="8 13" id="KW-0460">Magnesium</keyword>
<dbReference type="KEGG" id="svp:Pan189_29190"/>
<name>A0A517R3Q3_9PLAN</name>
<dbReference type="EMBL" id="CP036268">
    <property type="protein sequence ID" value="QDT38525.1"/>
    <property type="molecule type" value="Genomic_DNA"/>
</dbReference>
<dbReference type="PROSITE" id="PS01321">
    <property type="entry name" value="RUVC"/>
    <property type="match status" value="1"/>
</dbReference>
<feature type="active site" evidence="13">
    <location>
        <position position="69"/>
    </location>
</feature>
<dbReference type="PANTHER" id="PTHR30194:SF3">
    <property type="entry name" value="CROSSOVER JUNCTION ENDODEOXYRIBONUCLEASE RUVC"/>
    <property type="match status" value="1"/>
</dbReference>
<dbReference type="PANTHER" id="PTHR30194">
    <property type="entry name" value="CROSSOVER JUNCTION ENDODEOXYRIBONUCLEASE RUVC"/>
    <property type="match status" value="1"/>
</dbReference>